<dbReference type="RefSeq" id="WP_073278275.1">
    <property type="nucleotide sequence ID" value="NZ_FRAC01000019.1"/>
</dbReference>
<feature type="domain" description="N-acetyltransferase" evidence="1">
    <location>
        <begin position="3"/>
        <end position="167"/>
    </location>
</feature>
<dbReference type="CDD" id="cd04301">
    <property type="entry name" value="NAT_SF"/>
    <property type="match status" value="1"/>
</dbReference>
<evidence type="ECO:0000313" key="2">
    <source>
        <dbReference type="EMBL" id="SHK90915.1"/>
    </source>
</evidence>
<evidence type="ECO:0000259" key="1">
    <source>
        <dbReference type="PROSITE" id="PS51186"/>
    </source>
</evidence>
<keyword evidence="3" id="KW-1185">Reference proteome</keyword>
<proteinExistence type="predicted"/>
<dbReference type="AlphaFoldDB" id="A0A1M6WBR0"/>
<dbReference type="STRING" id="1121322.SAMN02745136_03650"/>
<dbReference type="SUPFAM" id="SSF55729">
    <property type="entry name" value="Acyl-CoA N-acyltransferases (Nat)"/>
    <property type="match status" value="1"/>
</dbReference>
<keyword evidence="2" id="KW-0808">Transferase</keyword>
<dbReference type="OrthoDB" id="8479334at2"/>
<dbReference type="GO" id="GO:0016747">
    <property type="term" value="F:acyltransferase activity, transferring groups other than amino-acyl groups"/>
    <property type="evidence" value="ECO:0007669"/>
    <property type="project" value="InterPro"/>
</dbReference>
<dbReference type="PROSITE" id="PS51186">
    <property type="entry name" value="GNAT"/>
    <property type="match status" value="1"/>
</dbReference>
<organism evidence="2 3">
    <name type="scientific">Anaerocolumna jejuensis DSM 15929</name>
    <dbReference type="NCBI Taxonomy" id="1121322"/>
    <lineage>
        <taxon>Bacteria</taxon>
        <taxon>Bacillati</taxon>
        <taxon>Bacillota</taxon>
        <taxon>Clostridia</taxon>
        <taxon>Lachnospirales</taxon>
        <taxon>Lachnospiraceae</taxon>
        <taxon>Anaerocolumna</taxon>
    </lineage>
</organism>
<dbReference type="InterPro" id="IPR016181">
    <property type="entry name" value="Acyl_CoA_acyltransferase"/>
</dbReference>
<dbReference type="InterPro" id="IPR000182">
    <property type="entry name" value="GNAT_dom"/>
</dbReference>
<name>A0A1M6WBR0_9FIRM</name>
<dbReference type="EMBL" id="FRAC01000019">
    <property type="protein sequence ID" value="SHK90915.1"/>
    <property type="molecule type" value="Genomic_DNA"/>
</dbReference>
<sequence length="168" mass="20248">MNVELQRVKLEEREILSNLLEKYDYEFSQYDNRDVNKLGLYGYQYLDYYWTEKNRWAYFIIVDGNFAGFVMVIDLPEVDDRATDFQIAEFFVMYKYRRSGVGKKAFFKVLDIHKGKWQLKLHPKNLPSVYFWEKVISDYTNGNYELVNSYPRTEYDDGTLADVFFFNS</sequence>
<dbReference type="Pfam" id="PF00583">
    <property type="entry name" value="Acetyltransf_1"/>
    <property type="match status" value="1"/>
</dbReference>
<gene>
    <name evidence="2" type="ORF">SAMN02745136_03650</name>
</gene>
<evidence type="ECO:0000313" key="3">
    <source>
        <dbReference type="Proteomes" id="UP000184386"/>
    </source>
</evidence>
<dbReference type="Proteomes" id="UP000184386">
    <property type="component" value="Unassembled WGS sequence"/>
</dbReference>
<reference evidence="2 3" key="1">
    <citation type="submission" date="2016-11" db="EMBL/GenBank/DDBJ databases">
        <authorList>
            <person name="Jaros S."/>
            <person name="Januszkiewicz K."/>
            <person name="Wedrychowicz H."/>
        </authorList>
    </citation>
    <scope>NUCLEOTIDE SEQUENCE [LARGE SCALE GENOMIC DNA]</scope>
    <source>
        <strain evidence="2 3">DSM 15929</strain>
    </source>
</reference>
<accession>A0A1M6WBR0</accession>
<dbReference type="Gene3D" id="3.40.630.30">
    <property type="match status" value="1"/>
</dbReference>
<protein>
    <submittedName>
        <fullName evidence="2">Predicted acetyltransferase</fullName>
    </submittedName>
</protein>